<dbReference type="InParanoid" id="C7ZMA4"/>
<dbReference type="CDD" id="cd07363">
    <property type="entry name" value="45_DOPA_Dioxygenase"/>
    <property type="match status" value="1"/>
</dbReference>
<dbReference type="GO" id="GO:0008270">
    <property type="term" value="F:zinc ion binding"/>
    <property type="evidence" value="ECO:0007669"/>
    <property type="project" value="InterPro"/>
</dbReference>
<keyword evidence="1" id="KW-0560">Oxidoreductase</keyword>
<proteinExistence type="predicted"/>
<dbReference type="OrthoDB" id="7396853at2759"/>
<protein>
    <submittedName>
        <fullName evidence="2">Uncharacterized protein</fullName>
    </submittedName>
</protein>
<dbReference type="PANTHER" id="PTHR30096:SF1">
    <property type="entry name" value="AROMATIC RING-OPENING DIOXYGENASE FAMILY PROTEIN (AFU_ORTHOLOGUE AFUA_7G00640)"/>
    <property type="match status" value="1"/>
</dbReference>
<dbReference type="InterPro" id="IPR014436">
    <property type="entry name" value="Extradiol_dOase_DODA"/>
</dbReference>
<dbReference type="SUPFAM" id="SSF53213">
    <property type="entry name" value="LigB-like"/>
    <property type="match status" value="1"/>
</dbReference>
<dbReference type="PIRSF" id="PIRSF006157">
    <property type="entry name" value="Doxgns_DODA"/>
    <property type="match status" value="1"/>
</dbReference>
<dbReference type="STRING" id="660122.C7ZMA4"/>
<dbReference type="KEGG" id="nhe:NECHADRAFT_98103"/>
<dbReference type="GO" id="GO:0051213">
    <property type="term" value="F:dioxygenase activity"/>
    <property type="evidence" value="ECO:0007669"/>
    <property type="project" value="InterPro"/>
</dbReference>
<dbReference type="Gene3D" id="3.40.830.10">
    <property type="entry name" value="LigB-like"/>
    <property type="match status" value="1"/>
</dbReference>
<keyword evidence="3" id="KW-1185">Reference proteome</keyword>
<evidence type="ECO:0000313" key="3">
    <source>
        <dbReference type="Proteomes" id="UP000005206"/>
    </source>
</evidence>
<gene>
    <name evidence="2" type="ORF">NECHADRAFT_98103</name>
</gene>
<dbReference type="eggNOG" id="ENOG502QQ2Y">
    <property type="taxonomic scope" value="Eukaryota"/>
</dbReference>
<accession>C7ZMA4</accession>
<dbReference type="PANTHER" id="PTHR30096">
    <property type="entry name" value="4,5-DOPA DIOXYGENASE EXTRADIOL-LIKE PROTEIN"/>
    <property type="match status" value="1"/>
</dbReference>
<sequence length="288" mass="32906">MAPIEHNKGKAPTPVFLLSHGTPLMLGEESEPQRVWEEIGNELIKRKVSRIGAHWMVGGDGVQVAMNPKAGKHPPGGVRDNRWIPYKLITDVEGGHRVMKMLNDAGIKASPDYKWDWIHDTYNVLIRMFPRCIPPPTVVVSMNAFYDPHMHAKIGLTLRPLRYENTVIIGSAGTVHNLWRARWIDQALYRDNFSIPTPPEEWALQFRQSFIDAVINNKGPAMRRAVTRLMKHPRYREAHGSDDHYMANIFCAGAAGDMDDIDSENFYLGENWELINQSNVQFQLGRWE</sequence>
<name>C7ZMA4_FUSV7</name>
<organism evidence="2 3">
    <name type="scientific">Fusarium vanettenii (strain ATCC MYA-4622 / CBS 123669 / FGSC 9596 / NRRL 45880 / 77-13-4)</name>
    <name type="common">Fusarium solani subsp. pisi</name>
    <dbReference type="NCBI Taxonomy" id="660122"/>
    <lineage>
        <taxon>Eukaryota</taxon>
        <taxon>Fungi</taxon>
        <taxon>Dikarya</taxon>
        <taxon>Ascomycota</taxon>
        <taxon>Pezizomycotina</taxon>
        <taxon>Sordariomycetes</taxon>
        <taxon>Hypocreomycetidae</taxon>
        <taxon>Hypocreales</taxon>
        <taxon>Nectriaceae</taxon>
        <taxon>Fusarium</taxon>
        <taxon>Fusarium solani species complex</taxon>
        <taxon>Fusarium vanettenii</taxon>
    </lineage>
</organism>
<dbReference type="EMBL" id="GG698950">
    <property type="protein sequence ID" value="EEU34882.1"/>
    <property type="molecule type" value="Genomic_DNA"/>
</dbReference>
<evidence type="ECO:0000313" key="2">
    <source>
        <dbReference type="EMBL" id="EEU34882.1"/>
    </source>
</evidence>
<dbReference type="AlphaFoldDB" id="C7ZMA4"/>
<dbReference type="RefSeq" id="XP_003040595.1">
    <property type="nucleotide sequence ID" value="XM_003040549.1"/>
</dbReference>
<dbReference type="HOGENOM" id="CLU_046582_4_0_1"/>
<dbReference type="Proteomes" id="UP000005206">
    <property type="component" value="Chromosome 14"/>
</dbReference>
<dbReference type="VEuPathDB" id="FungiDB:NECHADRAFT_98103"/>
<evidence type="ECO:0000256" key="1">
    <source>
        <dbReference type="ARBA" id="ARBA00023002"/>
    </source>
</evidence>
<dbReference type="GeneID" id="9679004"/>
<reference evidence="2 3" key="1">
    <citation type="journal article" date="2009" name="PLoS Genet.">
        <title>The genome of Nectria haematococca: contribution of supernumerary chromosomes to gene expansion.</title>
        <authorList>
            <person name="Coleman J.J."/>
            <person name="Rounsley S.D."/>
            <person name="Rodriguez-Carres M."/>
            <person name="Kuo A."/>
            <person name="Wasmann C.C."/>
            <person name="Grimwood J."/>
            <person name="Schmutz J."/>
            <person name="Taga M."/>
            <person name="White G.J."/>
            <person name="Zhou S."/>
            <person name="Schwartz D.C."/>
            <person name="Freitag M."/>
            <person name="Ma L.J."/>
            <person name="Danchin E.G."/>
            <person name="Henrissat B."/>
            <person name="Coutinho P.M."/>
            <person name="Nelson D.R."/>
            <person name="Straney D."/>
            <person name="Napoli C.A."/>
            <person name="Barker B.M."/>
            <person name="Gribskov M."/>
            <person name="Rep M."/>
            <person name="Kroken S."/>
            <person name="Molnar I."/>
            <person name="Rensing C."/>
            <person name="Kennell J.C."/>
            <person name="Zamora J."/>
            <person name="Farman M.L."/>
            <person name="Selker E.U."/>
            <person name="Salamov A."/>
            <person name="Shapiro H."/>
            <person name="Pangilinan J."/>
            <person name="Lindquist E."/>
            <person name="Lamers C."/>
            <person name="Grigoriev I.V."/>
            <person name="Geiser D.M."/>
            <person name="Covert S.F."/>
            <person name="Temporini E."/>
            <person name="Vanetten H.D."/>
        </authorList>
    </citation>
    <scope>NUCLEOTIDE SEQUENCE [LARGE SCALE GENOMIC DNA]</scope>
    <source>
        <strain evidence="3">ATCC MYA-4622 / CBS 123669 / FGSC 9596 / NRRL 45880 / 77-13-4</strain>
    </source>
</reference>